<dbReference type="PROSITE" id="PS50943">
    <property type="entry name" value="HTH_CROC1"/>
    <property type="match status" value="1"/>
</dbReference>
<feature type="domain" description="Macro" evidence="2">
    <location>
        <begin position="1"/>
        <end position="133"/>
    </location>
</feature>
<dbReference type="SUPFAM" id="SSF52949">
    <property type="entry name" value="Macro domain-like"/>
    <property type="match status" value="1"/>
</dbReference>
<evidence type="ECO:0000259" key="1">
    <source>
        <dbReference type="PROSITE" id="PS50943"/>
    </source>
</evidence>
<dbReference type="InterPro" id="IPR010982">
    <property type="entry name" value="Lambda_DNA-bd_dom_sf"/>
</dbReference>
<evidence type="ECO:0000259" key="2">
    <source>
        <dbReference type="PROSITE" id="PS51154"/>
    </source>
</evidence>
<evidence type="ECO:0000313" key="4">
    <source>
        <dbReference type="Proteomes" id="UP001164187"/>
    </source>
</evidence>
<dbReference type="PANTHER" id="PTHR11106">
    <property type="entry name" value="GANGLIOSIDE INDUCED DIFFERENTIATION ASSOCIATED PROTEIN 2-RELATED"/>
    <property type="match status" value="1"/>
</dbReference>
<dbReference type="InterPro" id="IPR001387">
    <property type="entry name" value="Cro/C1-type_HTH"/>
</dbReference>
<dbReference type="PROSITE" id="PS51154">
    <property type="entry name" value="MACRO"/>
    <property type="match status" value="1"/>
</dbReference>
<protein>
    <submittedName>
        <fullName evidence="3">Macro domain-containing protein</fullName>
    </submittedName>
</protein>
<dbReference type="Proteomes" id="UP001164187">
    <property type="component" value="Chromosome"/>
</dbReference>
<dbReference type="PANTHER" id="PTHR11106:SF27">
    <property type="entry name" value="MACRO DOMAIN-CONTAINING PROTEIN"/>
    <property type="match status" value="1"/>
</dbReference>
<dbReference type="InterPro" id="IPR002589">
    <property type="entry name" value="Macro_dom"/>
</dbReference>
<dbReference type="RefSeq" id="WP_269311289.1">
    <property type="nucleotide sequence ID" value="NZ_CP114052.1"/>
</dbReference>
<reference evidence="3" key="1">
    <citation type="submission" date="2022-12" db="EMBL/GenBank/DDBJ databases">
        <title>Peptostreptococcus.</title>
        <authorList>
            <person name="Lee S.H."/>
        </authorList>
    </citation>
    <scope>NUCLEOTIDE SEQUENCE</scope>
    <source>
        <strain evidence="3">CBA3647</strain>
    </source>
</reference>
<dbReference type="SMART" id="SM00506">
    <property type="entry name" value="A1pp"/>
    <property type="match status" value="1"/>
</dbReference>
<dbReference type="InterPro" id="IPR043472">
    <property type="entry name" value="Macro_dom-like"/>
</dbReference>
<feature type="domain" description="HTH cro/C1-type" evidence="1">
    <location>
        <begin position="212"/>
        <end position="266"/>
    </location>
</feature>
<organism evidence="3 4">
    <name type="scientific">Peptostreptococcus equinus</name>
    <dbReference type="NCBI Taxonomy" id="3003601"/>
    <lineage>
        <taxon>Bacteria</taxon>
        <taxon>Bacillati</taxon>
        <taxon>Bacillota</taxon>
        <taxon>Clostridia</taxon>
        <taxon>Peptostreptococcales</taxon>
        <taxon>Peptostreptococcaceae</taxon>
        <taxon>Peptostreptococcus</taxon>
    </lineage>
</organism>
<proteinExistence type="predicted"/>
<dbReference type="SMART" id="SM00530">
    <property type="entry name" value="HTH_XRE"/>
    <property type="match status" value="1"/>
</dbReference>
<dbReference type="Pfam" id="PF01381">
    <property type="entry name" value="HTH_3"/>
    <property type="match status" value="1"/>
</dbReference>
<gene>
    <name evidence="3" type="ORF">O0R46_08310</name>
</gene>
<dbReference type="Gene3D" id="3.40.220.10">
    <property type="entry name" value="Leucine Aminopeptidase, subunit E, domain 1"/>
    <property type="match status" value="1"/>
</dbReference>
<sequence>MPFKIIRSDITKISADAIVNTANQFVEIGDGVESAKYIIQASSPCWQGGKNNEDALLRQYYDESLSLAVRKGCKSIVFPLLATGTYAFPKELAIQIAIDAFTEFLRNHDMEIILVVSISDTVKISGKLVDEVSQFIDDAYVGKALEVEYENEGFEELELESLEFSQEVGSFGALPSEDDLDFDCTINQASIEKDNLDDILMGIYKESFDKYLRRLINRKGLKNSEVYAAANISKQYFSKLLKGKIKPSKEKMLALAVGLKLNLDETVDFLNLAGYSLSPISQTDAIVEYFIEHRDYNVLKIDIVLFDYGLDPLSN</sequence>
<accession>A0ABY7JMM9</accession>
<dbReference type="EMBL" id="CP114052">
    <property type="protein sequence ID" value="WAW14592.1"/>
    <property type="molecule type" value="Genomic_DNA"/>
</dbReference>
<dbReference type="CDD" id="cd00093">
    <property type="entry name" value="HTH_XRE"/>
    <property type="match status" value="1"/>
</dbReference>
<name>A0ABY7JMM9_9FIRM</name>
<dbReference type="SUPFAM" id="SSF47413">
    <property type="entry name" value="lambda repressor-like DNA-binding domains"/>
    <property type="match status" value="1"/>
</dbReference>
<keyword evidence="4" id="KW-1185">Reference proteome</keyword>
<dbReference type="Gene3D" id="1.10.260.40">
    <property type="entry name" value="lambda repressor-like DNA-binding domains"/>
    <property type="match status" value="1"/>
</dbReference>
<evidence type="ECO:0000313" key="3">
    <source>
        <dbReference type="EMBL" id="WAW14592.1"/>
    </source>
</evidence>
<dbReference type="Pfam" id="PF01661">
    <property type="entry name" value="Macro"/>
    <property type="match status" value="1"/>
</dbReference>